<reference evidence="1" key="1">
    <citation type="submission" date="2013-03" db="EMBL/GenBank/DDBJ databases">
        <title>Genome Sequence of the Profundibacterium mesophilum strain KAUST100406-0324T from Red Sea, a novel genus in the family Rhodobacteraceae.</title>
        <authorList>
            <person name="Essack M."/>
            <person name="Alam I."/>
            <person name="Lafi F."/>
            <person name="Alawi W."/>
            <person name="Kamanu F."/>
            <person name="Al-Suwailem A."/>
            <person name="Lee O.O."/>
            <person name="Xu Y."/>
            <person name="Bajic V."/>
            <person name="Qian P.-Y."/>
            <person name="Archer J."/>
        </authorList>
    </citation>
    <scope>NUCLEOTIDE SEQUENCE</scope>
    <source>
        <strain evidence="1">KAUST100406-0324</strain>
    </source>
</reference>
<accession>A0A921TGD1</accession>
<dbReference type="InterPro" id="IPR045514">
    <property type="entry name" value="DUF6478"/>
</dbReference>
<dbReference type="AlphaFoldDB" id="A0A921TGD1"/>
<comment type="caution">
    <text evidence="1">The sequence shown here is derived from an EMBL/GenBank/DDBJ whole genome shotgun (WGS) entry which is preliminary data.</text>
</comment>
<evidence type="ECO:0000313" key="1">
    <source>
        <dbReference type="EMBL" id="KAF0677324.1"/>
    </source>
</evidence>
<dbReference type="RefSeq" id="WP_159963833.1">
    <property type="nucleotide sequence ID" value="NZ_APKE01000005.1"/>
</dbReference>
<dbReference type="OrthoDB" id="7827015at2"/>
<gene>
    <name evidence="1" type="ORF">PMES_00371</name>
</gene>
<sequence>MGLLGRTGLRRAERLMLRRWSRLAEQSPPAGAGRLRRLRAEARALRDAAQRVLSRSEAGLALGAPGDRQDLPPRTDWHWRPAPWCARDASLSRTARPDTERPAPLLLGPGIALFHDCPLGEICAAQGAGHPGAAPCALRIEVFGFSGSFLSLAVDLPPEALAGLGTHHVLRVDIGRRGERPAASVLRLNIRHGPNTAQIAKTLAAGHGPERVEFDLAYAELDEKRITHAWIDILMEEPRMNEIIIDELRVSRHRRVML</sequence>
<protein>
    <submittedName>
        <fullName evidence="1">Uncharacterized protein</fullName>
    </submittedName>
</protein>
<evidence type="ECO:0000313" key="2">
    <source>
        <dbReference type="Proteomes" id="UP000698242"/>
    </source>
</evidence>
<keyword evidence="2" id="KW-1185">Reference proteome</keyword>
<proteinExistence type="predicted"/>
<organism evidence="1 2">
    <name type="scientific">Profundibacterium mesophilum KAUST100406-0324</name>
    <dbReference type="NCBI Taxonomy" id="1037889"/>
    <lineage>
        <taxon>Bacteria</taxon>
        <taxon>Pseudomonadati</taxon>
        <taxon>Pseudomonadota</taxon>
        <taxon>Alphaproteobacteria</taxon>
        <taxon>Rhodobacterales</taxon>
        <taxon>Roseobacteraceae</taxon>
        <taxon>Profundibacterium</taxon>
    </lineage>
</organism>
<name>A0A921TGD1_9RHOB</name>
<dbReference type="Proteomes" id="UP000698242">
    <property type="component" value="Unassembled WGS sequence"/>
</dbReference>
<dbReference type="Pfam" id="PF20086">
    <property type="entry name" value="DUF6478"/>
    <property type="match status" value="1"/>
</dbReference>
<dbReference type="EMBL" id="APKE01000005">
    <property type="protein sequence ID" value="KAF0677324.1"/>
    <property type="molecule type" value="Genomic_DNA"/>
</dbReference>